<dbReference type="AlphaFoldDB" id="A0A914MS05"/>
<feature type="compositionally biased region" description="Polar residues" evidence="1">
    <location>
        <begin position="103"/>
        <end position="113"/>
    </location>
</feature>
<accession>A0A914MS05</accession>
<proteinExistence type="predicted"/>
<evidence type="ECO:0000256" key="1">
    <source>
        <dbReference type="SAM" id="MobiDB-lite"/>
    </source>
</evidence>
<sequence length="294" mass="33917">MAIILIKPQMNVNDRLYLKQIYSRCLTMTQVKQSTKNSQLNNLISDNCTIIPLNKDDEEHIFGENDDFDCLEATRKRSISFTGGTNNELNSLRPHFGGRTSRQHQNSAQSLGQQPLPLWSEPHLPLYPRHITYGLPEMAKDNHRSVRGNRKLCRVFRPIQQQRSFDHQSSSRFERDYELQKRPFARQYSRSRSPNLGLNRIWRRLTATSGGNPSMAVKSLSKRSNELFPIDGICSQNVSSSHTISRPMFFPGVMENSLRQMARPLSIGRPSPSSKQSDWDNELTNHLLEEFEMK</sequence>
<evidence type="ECO:0000313" key="3">
    <source>
        <dbReference type="WBParaSite" id="Minc3s02293g29302"/>
    </source>
</evidence>
<evidence type="ECO:0000313" key="2">
    <source>
        <dbReference type="Proteomes" id="UP000887563"/>
    </source>
</evidence>
<dbReference type="WBParaSite" id="Minc3s02293g29302">
    <property type="protein sequence ID" value="Minc3s02293g29302"/>
    <property type="gene ID" value="Minc3s02293g29302"/>
</dbReference>
<organism evidence="2 3">
    <name type="scientific">Meloidogyne incognita</name>
    <name type="common">Southern root-knot nematode worm</name>
    <name type="synonym">Oxyuris incognita</name>
    <dbReference type="NCBI Taxonomy" id="6306"/>
    <lineage>
        <taxon>Eukaryota</taxon>
        <taxon>Metazoa</taxon>
        <taxon>Ecdysozoa</taxon>
        <taxon>Nematoda</taxon>
        <taxon>Chromadorea</taxon>
        <taxon>Rhabditida</taxon>
        <taxon>Tylenchina</taxon>
        <taxon>Tylenchomorpha</taxon>
        <taxon>Tylenchoidea</taxon>
        <taxon>Meloidogynidae</taxon>
        <taxon>Meloidogyninae</taxon>
        <taxon>Meloidogyne</taxon>
        <taxon>Meloidogyne incognita group</taxon>
    </lineage>
</organism>
<keyword evidence="2" id="KW-1185">Reference proteome</keyword>
<feature type="region of interest" description="Disordered" evidence="1">
    <location>
        <begin position="82"/>
        <end position="115"/>
    </location>
</feature>
<reference evidence="3" key="1">
    <citation type="submission" date="2022-11" db="UniProtKB">
        <authorList>
            <consortium name="WormBaseParasite"/>
        </authorList>
    </citation>
    <scope>IDENTIFICATION</scope>
</reference>
<dbReference type="Proteomes" id="UP000887563">
    <property type="component" value="Unplaced"/>
</dbReference>
<protein>
    <submittedName>
        <fullName evidence="3">Uncharacterized protein</fullName>
    </submittedName>
</protein>
<name>A0A914MS05_MELIC</name>